<dbReference type="PANTHER" id="PTHR40787">
    <property type="entry name" value="SECRETED PROTEIN"/>
    <property type="match status" value="1"/>
</dbReference>
<reference evidence="8" key="1">
    <citation type="submission" date="2014-12" db="EMBL/GenBank/DDBJ databases">
        <title>Genome Sequence of Valsa Canker Pathogens Uncovers a Specific Adaption of Colonization on Woody Bark.</title>
        <authorList>
            <person name="Yin Z."/>
            <person name="Liu H."/>
            <person name="Gao X."/>
            <person name="Li Z."/>
            <person name="Song N."/>
            <person name="Ke X."/>
            <person name="Dai Q."/>
            <person name="Wu Y."/>
            <person name="Sun Y."/>
            <person name="Xu J.-R."/>
            <person name="Kang Z.K."/>
            <person name="Wang L."/>
            <person name="Huang L."/>
        </authorList>
    </citation>
    <scope>NUCLEOTIDE SEQUENCE [LARGE SCALE GENOMIC DNA]</scope>
    <source>
        <strain evidence="8">03-8</strain>
    </source>
</reference>
<evidence type="ECO:0000256" key="1">
    <source>
        <dbReference type="ARBA" id="ARBA00004240"/>
    </source>
</evidence>
<evidence type="ECO:0000256" key="3">
    <source>
        <dbReference type="ARBA" id="ARBA00022824"/>
    </source>
</evidence>
<dbReference type="GO" id="GO:0005783">
    <property type="term" value="C:endoplasmic reticulum"/>
    <property type="evidence" value="ECO:0007669"/>
    <property type="project" value="UniProtKB-SubCell"/>
</dbReference>
<keyword evidence="4" id="KW-0653">Protein transport</keyword>
<evidence type="ECO:0000256" key="6">
    <source>
        <dbReference type="SAM" id="SignalP"/>
    </source>
</evidence>
<feature type="chain" id="PRO_5008267213" evidence="6">
    <location>
        <begin position="24"/>
        <end position="930"/>
    </location>
</feature>
<dbReference type="EMBL" id="CM003104">
    <property type="protein sequence ID" value="KUI71513.1"/>
    <property type="molecule type" value="Genomic_DNA"/>
</dbReference>
<comment type="subcellular location">
    <subcellularLocation>
        <location evidence="1">Endoplasmic reticulum</location>
    </subcellularLocation>
</comment>
<dbReference type="InterPro" id="IPR013244">
    <property type="entry name" value="Sec39_domain"/>
</dbReference>
<evidence type="ECO:0000256" key="5">
    <source>
        <dbReference type="SAM" id="MobiDB-lite"/>
    </source>
</evidence>
<dbReference type="PANTHER" id="PTHR40787:SF3">
    <property type="entry name" value="PROTEIN TRANSPORT PROTEIN SEC39"/>
    <property type="match status" value="1"/>
</dbReference>
<accession>A0A194W610</accession>
<dbReference type="OrthoDB" id="3434013at2759"/>
<keyword evidence="3" id="KW-0256">Endoplasmic reticulum</keyword>
<keyword evidence="2" id="KW-0813">Transport</keyword>
<evidence type="ECO:0000256" key="4">
    <source>
        <dbReference type="ARBA" id="ARBA00022927"/>
    </source>
</evidence>
<evidence type="ECO:0000259" key="7">
    <source>
        <dbReference type="Pfam" id="PF08314"/>
    </source>
</evidence>
<evidence type="ECO:0000313" key="9">
    <source>
        <dbReference type="Proteomes" id="UP000078559"/>
    </source>
</evidence>
<organism evidence="8 9">
    <name type="scientific">Cytospora mali</name>
    <name type="common">Apple Valsa canker fungus</name>
    <name type="synonym">Valsa mali</name>
    <dbReference type="NCBI Taxonomy" id="578113"/>
    <lineage>
        <taxon>Eukaryota</taxon>
        <taxon>Fungi</taxon>
        <taxon>Dikarya</taxon>
        <taxon>Ascomycota</taxon>
        <taxon>Pezizomycotina</taxon>
        <taxon>Sordariomycetes</taxon>
        <taxon>Sordariomycetidae</taxon>
        <taxon>Diaporthales</taxon>
        <taxon>Cytosporaceae</taxon>
        <taxon>Cytospora</taxon>
    </lineage>
</organism>
<name>A0A194W610_CYTMA</name>
<keyword evidence="6" id="KW-0732">Signal</keyword>
<dbReference type="GO" id="GO:0015031">
    <property type="term" value="P:protein transport"/>
    <property type="evidence" value="ECO:0007669"/>
    <property type="project" value="UniProtKB-KW"/>
</dbReference>
<dbReference type="GO" id="GO:0006890">
    <property type="term" value="P:retrograde vesicle-mediated transport, Golgi to endoplasmic reticulum"/>
    <property type="evidence" value="ECO:0007669"/>
    <property type="project" value="InterPro"/>
</dbReference>
<dbReference type="Pfam" id="PF08314">
    <property type="entry name" value="Sec39"/>
    <property type="match status" value="1"/>
</dbReference>
<protein>
    <submittedName>
        <fullName evidence="8">Protein transport protein sec39</fullName>
    </submittedName>
</protein>
<feature type="domain" description="Sec39" evidence="7">
    <location>
        <begin position="11"/>
        <end position="805"/>
    </location>
</feature>
<gene>
    <name evidence="8" type="ORF">VM1G_07178</name>
</gene>
<feature type="compositionally biased region" description="Polar residues" evidence="5">
    <location>
        <begin position="865"/>
        <end position="890"/>
    </location>
</feature>
<keyword evidence="9" id="KW-1185">Reference proteome</keyword>
<dbReference type="Proteomes" id="UP000078559">
    <property type="component" value="Chromosome 7"/>
</dbReference>
<sequence>MSLVLSAPKIVLLAAHLAAKADLDSLSCVAAQHGSVLRKELLLRILLTYLPETLKSEEYVSFLDEVERGEYVANENWEVDISAVEHLTEEEAVRKVRKLHLLKLSWPEAPAEAGEDPLTLFLLQRSYKVDEEAGLLDQLPDLLAPFLDHSPCIRTWTISVLLPLLRRNHEYYPNDSIPITLTDFEHLDDPAAVDLLLSQTGAREEDHHDIVRDLRGLLGPWLYNDKRWTKKPAIEIEEDADEDGLICPGWEQMLVWLTAHASSSWRVAVEAVDHWHSPEDVDLGGYGQMWYDEEKQQYLEHRYARAAMASAYLIPEASTDALTGAYTIVLEVTKLLDEPLPPLQTAASNLSPVPDLGSTNIMFPKNTTYLRNNLLHEDNILTKPNQLATTLLSALVISAYLATRAGSPITVRRAGELALLQDELEQKTEALKLIHAISEHGPNSDDRFWIRARNEILWLRDWGAEEESPAEEDQYCTGIFGRLSREFLEVEILKALLAHTRYSLAKSLYEDSAEQPLPEKVLRDTVYASAMNAYDNASNPNRTRGGVKKCNDILQAFPKSIERSVMATQRIEALLKATHALSDYRLVLKQREPFTPVVLRVHHDPISIIGKVLEQNPKSYTRIQDLVDVGRNMVVAGLTVKDKSGHCALTPETEPEEILTAEKRVTAMCIDSALTEDDFETAYSYVVNRLAALWKPSQTPARTASDGSSVNRTASVTSVRDDWSWRAALQAGKYRRTARTVRPTHLGTASGNPKIRHLEQRIECLATALRVAPTTTLPEILNNYRRTEEELDTAIKAEQEQEHAWDAAADMQTMPGGFNTAPRNATAAVSRPPASTRHNAEEAPMSLFDLSRASMRSAQRNLTALSNFNLTTQGRASDSPQDQNEYGDQQQRARKRDQLREAAMGGLTAGVGWLIGAQPAQPVERDHEGA</sequence>
<evidence type="ECO:0000313" key="8">
    <source>
        <dbReference type="EMBL" id="KUI71513.1"/>
    </source>
</evidence>
<evidence type="ECO:0000256" key="2">
    <source>
        <dbReference type="ARBA" id="ARBA00022448"/>
    </source>
</evidence>
<feature type="signal peptide" evidence="6">
    <location>
        <begin position="1"/>
        <end position="23"/>
    </location>
</feature>
<feature type="region of interest" description="Disordered" evidence="5">
    <location>
        <begin position="865"/>
        <end position="903"/>
    </location>
</feature>
<dbReference type="AlphaFoldDB" id="A0A194W610"/>
<proteinExistence type="predicted"/>